<name>A0A0A9CCN4_ARUDO</name>
<reference evidence="1" key="1">
    <citation type="submission" date="2014-09" db="EMBL/GenBank/DDBJ databases">
        <authorList>
            <person name="Magalhaes I.L.F."/>
            <person name="Oliveira U."/>
            <person name="Santos F.R."/>
            <person name="Vidigal T.H.D.A."/>
            <person name="Brescovit A.D."/>
            <person name="Santos A.J."/>
        </authorList>
    </citation>
    <scope>NUCLEOTIDE SEQUENCE</scope>
    <source>
        <tissue evidence="1">Shoot tissue taken approximately 20 cm above the soil surface</tissue>
    </source>
</reference>
<proteinExistence type="predicted"/>
<evidence type="ECO:0000313" key="1">
    <source>
        <dbReference type="EMBL" id="JAD74069.1"/>
    </source>
</evidence>
<dbReference type="EMBL" id="GBRH01223826">
    <property type="protein sequence ID" value="JAD74069.1"/>
    <property type="molecule type" value="Transcribed_RNA"/>
</dbReference>
<accession>A0A0A9CCN4</accession>
<organism evidence="1">
    <name type="scientific">Arundo donax</name>
    <name type="common">Giant reed</name>
    <name type="synonym">Donax arundinaceus</name>
    <dbReference type="NCBI Taxonomy" id="35708"/>
    <lineage>
        <taxon>Eukaryota</taxon>
        <taxon>Viridiplantae</taxon>
        <taxon>Streptophyta</taxon>
        <taxon>Embryophyta</taxon>
        <taxon>Tracheophyta</taxon>
        <taxon>Spermatophyta</taxon>
        <taxon>Magnoliopsida</taxon>
        <taxon>Liliopsida</taxon>
        <taxon>Poales</taxon>
        <taxon>Poaceae</taxon>
        <taxon>PACMAD clade</taxon>
        <taxon>Arundinoideae</taxon>
        <taxon>Arundineae</taxon>
        <taxon>Arundo</taxon>
    </lineage>
</organism>
<sequence>MARYLTFVVEITGCL</sequence>
<protein>
    <submittedName>
        <fullName evidence="1">Uncharacterized protein</fullName>
    </submittedName>
</protein>
<reference evidence="1" key="2">
    <citation type="journal article" date="2015" name="Data Brief">
        <title>Shoot transcriptome of the giant reed, Arundo donax.</title>
        <authorList>
            <person name="Barrero R.A."/>
            <person name="Guerrero F.D."/>
            <person name="Moolhuijzen P."/>
            <person name="Goolsby J.A."/>
            <person name="Tidwell J."/>
            <person name="Bellgard S.E."/>
            <person name="Bellgard M.I."/>
        </authorList>
    </citation>
    <scope>NUCLEOTIDE SEQUENCE</scope>
    <source>
        <tissue evidence="1">Shoot tissue taken approximately 20 cm above the soil surface</tissue>
    </source>
</reference>